<evidence type="ECO:0000313" key="1">
    <source>
        <dbReference type="EMBL" id="TMQ72115.1"/>
    </source>
</evidence>
<accession>A0A538U8A6</accession>
<proteinExistence type="predicted"/>
<sequence>MTWWRRPETALFALVFGAYAYSYQTGGWNQNVRFDLTRAIVEDHALVIDRFAHNSGDLAEKDGHEYCDKAPGISLAGAVPYAVAYAIAGPPRPTVAIAALSIGTHRIPPVVKK</sequence>
<name>A0A538U8A6_UNCEI</name>
<dbReference type="EMBL" id="VBPA01000077">
    <property type="protein sequence ID" value="TMQ72115.1"/>
    <property type="molecule type" value="Genomic_DNA"/>
</dbReference>
<gene>
    <name evidence="1" type="ORF">E6K80_03640</name>
</gene>
<dbReference type="Proteomes" id="UP000319836">
    <property type="component" value="Unassembled WGS sequence"/>
</dbReference>
<evidence type="ECO:0000313" key="2">
    <source>
        <dbReference type="Proteomes" id="UP000319836"/>
    </source>
</evidence>
<organism evidence="1 2">
    <name type="scientific">Eiseniibacteriota bacterium</name>
    <dbReference type="NCBI Taxonomy" id="2212470"/>
    <lineage>
        <taxon>Bacteria</taxon>
        <taxon>Candidatus Eiseniibacteriota</taxon>
    </lineage>
</organism>
<comment type="caution">
    <text evidence="1">The sequence shown here is derived from an EMBL/GenBank/DDBJ whole genome shotgun (WGS) entry which is preliminary data.</text>
</comment>
<protein>
    <submittedName>
        <fullName evidence="1">Uncharacterized protein</fullName>
    </submittedName>
</protein>
<dbReference type="AlphaFoldDB" id="A0A538U8A6"/>
<reference evidence="1 2" key="1">
    <citation type="journal article" date="2019" name="Nat. Microbiol.">
        <title>Mediterranean grassland soil C-N compound turnover is dependent on rainfall and depth, and is mediated by genomically divergent microorganisms.</title>
        <authorList>
            <person name="Diamond S."/>
            <person name="Andeer P.F."/>
            <person name="Li Z."/>
            <person name="Crits-Christoph A."/>
            <person name="Burstein D."/>
            <person name="Anantharaman K."/>
            <person name="Lane K.R."/>
            <person name="Thomas B.C."/>
            <person name="Pan C."/>
            <person name="Northen T.R."/>
            <person name="Banfield J.F."/>
        </authorList>
    </citation>
    <scope>NUCLEOTIDE SEQUENCE [LARGE SCALE GENOMIC DNA]</scope>
    <source>
        <strain evidence="1">WS_10</strain>
    </source>
</reference>